<dbReference type="Gene3D" id="1.20.970.10">
    <property type="entry name" value="Transferase, Pyrimidine Nucleoside Phosphorylase, Chain C"/>
    <property type="match status" value="1"/>
</dbReference>
<dbReference type="GO" id="GO:0000162">
    <property type="term" value="P:L-tryptophan biosynthetic process"/>
    <property type="evidence" value="ECO:0007669"/>
    <property type="project" value="InterPro"/>
</dbReference>
<organism evidence="4 5">
    <name type="scientific">Shewanella maritima</name>
    <dbReference type="NCBI Taxonomy" id="2520507"/>
    <lineage>
        <taxon>Bacteria</taxon>
        <taxon>Pseudomonadati</taxon>
        <taxon>Pseudomonadota</taxon>
        <taxon>Gammaproteobacteria</taxon>
        <taxon>Alteromonadales</taxon>
        <taxon>Shewanellaceae</taxon>
        <taxon>Shewanella</taxon>
    </lineage>
</organism>
<keyword evidence="5" id="KW-1185">Reference proteome</keyword>
<evidence type="ECO:0000313" key="5">
    <source>
        <dbReference type="Proteomes" id="UP000291106"/>
    </source>
</evidence>
<feature type="domain" description="Glycosyl transferase family 3 N-terminal" evidence="3">
    <location>
        <begin position="34"/>
        <end position="97"/>
    </location>
</feature>
<protein>
    <submittedName>
        <fullName evidence="4">Glycosyl transferase</fullName>
    </submittedName>
</protein>
<dbReference type="AlphaFoldDB" id="A0A411PDE1"/>
<dbReference type="Proteomes" id="UP000291106">
    <property type="component" value="Chromosome"/>
</dbReference>
<dbReference type="PANTHER" id="PTHR43285:SF4">
    <property type="entry name" value="TRANSFERASE"/>
    <property type="match status" value="1"/>
</dbReference>
<keyword evidence="1" id="KW-0328">Glycosyltransferase</keyword>
<dbReference type="PANTHER" id="PTHR43285">
    <property type="entry name" value="ANTHRANILATE PHOSPHORIBOSYLTRANSFERASE"/>
    <property type="match status" value="1"/>
</dbReference>
<dbReference type="InterPro" id="IPR017459">
    <property type="entry name" value="Glycosyl_Trfase_fam3_N_dom"/>
</dbReference>
<reference evidence="4 5" key="1">
    <citation type="submission" date="2019-02" db="EMBL/GenBank/DDBJ databases">
        <title>Shewanella sp. D4-2 isolated from Dokdo Island.</title>
        <authorList>
            <person name="Baek K."/>
        </authorList>
    </citation>
    <scope>NUCLEOTIDE SEQUENCE [LARGE SCALE GENOMIC DNA]</scope>
    <source>
        <strain evidence="4 5">D4-2</strain>
    </source>
</reference>
<dbReference type="SUPFAM" id="SSF47648">
    <property type="entry name" value="Nucleoside phosphorylase/phosphoribosyltransferase N-terminal domain"/>
    <property type="match status" value="1"/>
</dbReference>
<evidence type="ECO:0000259" key="3">
    <source>
        <dbReference type="Pfam" id="PF02885"/>
    </source>
</evidence>
<evidence type="ECO:0000256" key="2">
    <source>
        <dbReference type="ARBA" id="ARBA00022679"/>
    </source>
</evidence>
<dbReference type="InterPro" id="IPR036320">
    <property type="entry name" value="Glycosyl_Trfase_fam3_N_dom_sf"/>
</dbReference>
<dbReference type="SUPFAM" id="SSF52418">
    <property type="entry name" value="Nucleoside phosphorylase/phosphoribosyltransferase catalytic domain"/>
    <property type="match status" value="1"/>
</dbReference>
<dbReference type="OrthoDB" id="9768896at2"/>
<dbReference type="InterPro" id="IPR035902">
    <property type="entry name" value="Nuc_phospho_transferase"/>
</dbReference>
<dbReference type="GO" id="GO:0004048">
    <property type="term" value="F:anthranilate phosphoribosyltransferase activity"/>
    <property type="evidence" value="ECO:0007669"/>
    <property type="project" value="InterPro"/>
</dbReference>
<dbReference type="KEGG" id="smai:EXU30_00765"/>
<evidence type="ECO:0000256" key="1">
    <source>
        <dbReference type="ARBA" id="ARBA00022676"/>
    </source>
</evidence>
<sequence>MFLNLELALVINTEAAHTSNLIDIKNQLATVDFKQLIKALGKGVKGSRNLTLVESQQLFAGFACGLVSQVQMASAMMLMRVRGESAEEIAGAAMALKQLVSPSWQQLKVDIDWPVYAGKREQLPWLLLAAKLLAQQGHRVLLHGDSLSLAHRRHVACSVNALDIKAATTAEKAQSALTSDNIVYVEAHDMLPVLDDCRALHQELGLRSLIQMAVRCVNPTNARLSLRSYFHPGLDKQHLAIAKIMANAQPLSSNGHNNYDLLVATFKGLQGETEINPRVSTKVSWLNTQGCSNQSHYQKGVINVGTRLEAFFGAKTGQADLDSAELMHIWQHGELSGSASKLENATEIFEQAMSSVESSLALVIKLLELTQTVKANNPTITNCSEIELSTDDYVYVQTLWQQRYQQKCKAKLQVAQMYSLRCTCLESMSIKPARNARPQYQSLINVLL</sequence>
<accession>A0A411PDE1</accession>
<dbReference type="Pfam" id="PF02885">
    <property type="entry name" value="Glycos_trans_3N"/>
    <property type="match status" value="1"/>
</dbReference>
<proteinExistence type="predicted"/>
<dbReference type="GO" id="GO:0005829">
    <property type="term" value="C:cytosol"/>
    <property type="evidence" value="ECO:0007669"/>
    <property type="project" value="TreeGrafter"/>
</dbReference>
<dbReference type="Gene3D" id="3.40.1030.10">
    <property type="entry name" value="Nucleoside phosphorylase/phosphoribosyltransferase catalytic domain"/>
    <property type="match status" value="1"/>
</dbReference>
<evidence type="ECO:0000313" key="4">
    <source>
        <dbReference type="EMBL" id="QBF81390.1"/>
    </source>
</evidence>
<gene>
    <name evidence="4" type="ORF">EXU30_00765</name>
</gene>
<name>A0A411PDE1_9GAMM</name>
<dbReference type="EMBL" id="CP036200">
    <property type="protein sequence ID" value="QBF81390.1"/>
    <property type="molecule type" value="Genomic_DNA"/>
</dbReference>
<dbReference type="InterPro" id="IPR005940">
    <property type="entry name" value="Anthranilate_Pribosyl_Tfrase"/>
</dbReference>
<keyword evidence="2 4" id="KW-0808">Transferase</keyword>